<proteinExistence type="predicted"/>
<dbReference type="Proteomes" id="UP001056978">
    <property type="component" value="Chromosome 12"/>
</dbReference>
<evidence type="ECO:0000313" key="1">
    <source>
        <dbReference type="EMBL" id="KAI4836232.1"/>
    </source>
</evidence>
<protein>
    <submittedName>
        <fullName evidence="1">Uncharacterized protein</fullName>
    </submittedName>
</protein>
<name>A0ACB9Y5D4_PLABR</name>
<dbReference type="EMBL" id="CM043780">
    <property type="protein sequence ID" value="KAI4836232.1"/>
    <property type="molecule type" value="Genomic_DNA"/>
</dbReference>
<evidence type="ECO:0000313" key="2">
    <source>
        <dbReference type="Proteomes" id="UP001056978"/>
    </source>
</evidence>
<organism evidence="1 2">
    <name type="scientific">Plasmodium brasilianum</name>
    <dbReference type="NCBI Taxonomy" id="5824"/>
    <lineage>
        <taxon>Eukaryota</taxon>
        <taxon>Sar</taxon>
        <taxon>Alveolata</taxon>
        <taxon>Apicomplexa</taxon>
        <taxon>Aconoidasida</taxon>
        <taxon>Haemosporida</taxon>
        <taxon>Plasmodiidae</taxon>
        <taxon>Plasmodium</taxon>
        <taxon>Plasmodium (Plasmodium)</taxon>
    </lineage>
</organism>
<gene>
    <name evidence="1" type="ORF">MKS88_004020</name>
</gene>
<accession>A0ACB9Y5D4</accession>
<comment type="caution">
    <text evidence="1">The sequence shown here is derived from an EMBL/GenBank/DDBJ whole genome shotgun (WGS) entry which is preliminary data.</text>
</comment>
<keyword evidence="2" id="KW-1185">Reference proteome</keyword>
<reference evidence="1" key="1">
    <citation type="submission" date="2022-06" db="EMBL/GenBank/DDBJ databases">
        <title>The First Complete Genome of the Simian Malaria Parasite Plasmodium brasilianum.</title>
        <authorList>
            <person name="Bajic M."/>
            <person name="Ravishankar S."/>
        </authorList>
    </citation>
    <scope>NUCLEOTIDE SEQUENCE</scope>
    <source>
        <strain evidence="1">Bolivian I</strain>
    </source>
</reference>
<sequence>MTSSIKKGKQYKKIFDINLMVECSKSMKENNGIIYPSKGPLSELIKGIFKVNNPDNSNDPFCKKCFNEKSNMGIIYNNINSENKTIFIPRFLRINFSYSL</sequence>